<comment type="caution">
    <text evidence="2">The sequence shown here is derived from an EMBL/GenBank/DDBJ whole genome shotgun (WGS) entry which is preliminary data.</text>
</comment>
<protein>
    <recommendedName>
        <fullName evidence="4">Albusnodin family lasso peptide</fullName>
    </recommendedName>
</protein>
<evidence type="ECO:0000313" key="2">
    <source>
        <dbReference type="EMBL" id="GAA0411773.1"/>
    </source>
</evidence>
<sequence length="48" mass="5023">MSQQHHAADAVKDADPLAGPSVIVLGDAATLTRGSDKNSTESKQEPYD</sequence>
<evidence type="ECO:0008006" key="4">
    <source>
        <dbReference type="Google" id="ProtNLM"/>
    </source>
</evidence>
<evidence type="ECO:0000256" key="1">
    <source>
        <dbReference type="SAM" id="MobiDB-lite"/>
    </source>
</evidence>
<dbReference type="Proteomes" id="UP001500879">
    <property type="component" value="Unassembled WGS sequence"/>
</dbReference>
<feature type="compositionally biased region" description="Basic and acidic residues" evidence="1">
    <location>
        <begin position="34"/>
        <end position="48"/>
    </location>
</feature>
<name>A0ABN0YUI5_9ACTN</name>
<evidence type="ECO:0000313" key="3">
    <source>
        <dbReference type="Proteomes" id="UP001500879"/>
    </source>
</evidence>
<proteinExistence type="predicted"/>
<feature type="region of interest" description="Disordered" evidence="1">
    <location>
        <begin position="26"/>
        <end position="48"/>
    </location>
</feature>
<organism evidence="2 3">
    <name type="scientific">Streptomyces luteireticuli</name>
    <dbReference type="NCBI Taxonomy" id="173858"/>
    <lineage>
        <taxon>Bacteria</taxon>
        <taxon>Bacillati</taxon>
        <taxon>Actinomycetota</taxon>
        <taxon>Actinomycetes</taxon>
        <taxon>Kitasatosporales</taxon>
        <taxon>Streptomycetaceae</taxon>
        <taxon>Streptomyces</taxon>
    </lineage>
</organism>
<gene>
    <name evidence="2" type="ORF">GCM10010357_36080</name>
</gene>
<accession>A0ABN0YUI5</accession>
<reference evidence="2 3" key="1">
    <citation type="journal article" date="2019" name="Int. J. Syst. Evol. Microbiol.">
        <title>The Global Catalogue of Microorganisms (GCM) 10K type strain sequencing project: providing services to taxonomists for standard genome sequencing and annotation.</title>
        <authorList>
            <consortium name="The Broad Institute Genomics Platform"/>
            <consortium name="The Broad Institute Genome Sequencing Center for Infectious Disease"/>
            <person name="Wu L."/>
            <person name="Ma J."/>
        </authorList>
    </citation>
    <scope>NUCLEOTIDE SEQUENCE [LARGE SCALE GENOMIC DNA]</scope>
    <source>
        <strain evidence="2 3">JCM 4788</strain>
    </source>
</reference>
<dbReference type="NCBIfam" id="NF033525">
    <property type="entry name" value="lasso_albusnod"/>
    <property type="match status" value="1"/>
</dbReference>
<dbReference type="RefSeq" id="WP_344025454.1">
    <property type="nucleotide sequence ID" value="NZ_BAAABX010000042.1"/>
</dbReference>
<dbReference type="EMBL" id="BAAABX010000042">
    <property type="protein sequence ID" value="GAA0411773.1"/>
    <property type="molecule type" value="Genomic_DNA"/>
</dbReference>
<keyword evidence="3" id="KW-1185">Reference proteome</keyword>